<evidence type="ECO:0000256" key="3">
    <source>
        <dbReference type="ARBA" id="ARBA00023172"/>
    </source>
</evidence>
<dbReference type="PANTHER" id="PTHR30629:SF2">
    <property type="entry name" value="PROPHAGE INTEGRASE INTS-RELATED"/>
    <property type="match status" value="1"/>
</dbReference>
<comment type="similarity">
    <text evidence="1">Belongs to the 'phage' integrase family.</text>
</comment>
<dbReference type="RefSeq" id="WP_138843625.1">
    <property type="nucleotide sequence ID" value="NZ_VCPD01000005.1"/>
</dbReference>
<keyword evidence="6" id="KW-1185">Reference proteome</keyword>
<reference evidence="5 6" key="1">
    <citation type="submission" date="2019-05" db="EMBL/GenBank/DDBJ databases">
        <title>Ruegeria sp. nov., isolated from tidal flat.</title>
        <authorList>
            <person name="Kim W."/>
        </authorList>
    </citation>
    <scope>NUCLEOTIDE SEQUENCE [LARGE SCALE GENOMIC DNA]</scope>
    <source>
        <strain evidence="5 6">CAU 1488</strain>
    </source>
</reference>
<name>A0ABY2WVU4_9RHOB</name>
<dbReference type="InterPro" id="IPR038488">
    <property type="entry name" value="Integrase_DNA-bd_sf"/>
</dbReference>
<dbReference type="Gene3D" id="3.30.160.390">
    <property type="entry name" value="Integrase, DNA-binding domain"/>
    <property type="match status" value="1"/>
</dbReference>
<dbReference type="Gene3D" id="1.10.443.10">
    <property type="entry name" value="Intergrase catalytic core"/>
    <property type="match status" value="1"/>
</dbReference>
<organism evidence="5 6">
    <name type="scientific">Ruegeria sediminis</name>
    <dbReference type="NCBI Taxonomy" id="2583820"/>
    <lineage>
        <taxon>Bacteria</taxon>
        <taxon>Pseudomonadati</taxon>
        <taxon>Pseudomonadota</taxon>
        <taxon>Alphaproteobacteria</taxon>
        <taxon>Rhodobacterales</taxon>
        <taxon>Roseobacteraceae</taxon>
        <taxon>Ruegeria</taxon>
    </lineage>
</organism>
<gene>
    <name evidence="5" type="ORF">FGK63_14875</name>
</gene>
<dbReference type="InterPro" id="IPR050808">
    <property type="entry name" value="Phage_Integrase"/>
</dbReference>
<dbReference type="InterPro" id="IPR025166">
    <property type="entry name" value="Integrase_DNA_bind_dom"/>
</dbReference>
<dbReference type="InterPro" id="IPR011010">
    <property type="entry name" value="DNA_brk_join_enz"/>
</dbReference>
<sequence>MPRQTAIPLTLRTIETEARRIEAGKTVLRDSRAPGLMVTISPTNVLFRHQYKLKNPLTGKWGNTKSITLGRYPEMSLDEARDEMRRVRKMLDAGQDPALEREAEKAVNQTAVHSRLVSDAIDRFVDERSGDWTTATTHTFLNEFALIRANLGHLPMGSVTRPQLQAVIDDYLGAKRREGRDGRSRAIRIAQLLTALWRQASVGTPSSKGWGWMLGYEVARDLTIEGRNRMKSRNRVLSQTEVRDMWPQWEAMGPSGRIFQLSLITGLRIGALCRVEFSHLGLDPVATVGAVDDGPRIVIPAADGRKATARSRRDARDLHLPLSPFAVDVWKAAIAERNTRYTDCPFVFVGHKGNHFAPNSCNQRWREVAPPDATPHDLRRTMRTWLGETMHPGGWHDEEMLIGHSVGNAVSGAYDHARRLARLRPITDAYATRLRSLLFGAGADVMSLEVRAND</sequence>
<feature type="domain" description="Tyr recombinase" evidence="4">
    <location>
        <begin position="232"/>
        <end position="428"/>
    </location>
</feature>
<evidence type="ECO:0000256" key="2">
    <source>
        <dbReference type="ARBA" id="ARBA00022908"/>
    </source>
</evidence>
<dbReference type="PROSITE" id="PS51898">
    <property type="entry name" value="TYR_RECOMBINASE"/>
    <property type="match status" value="1"/>
</dbReference>
<evidence type="ECO:0000256" key="1">
    <source>
        <dbReference type="ARBA" id="ARBA00008857"/>
    </source>
</evidence>
<protein>
    <submittedName>
        <fullName evidence="5">Integrase family protein</fullName>
    </submittedName>
</protein>
<dbReference type="SUPFAM" id="SSF56349">
    <property type="entry name" value="DNA breaking-rejoining enzymes"/>
    <property type="match status" value="1"/>
</dbReference>
<dbReference type="InterPro" id="IPR013762">
    <property type="entry name" value="Integrase-like_cat_sf"/>
</dbReference>
<keyword evidence="3" id="KW-0233">DNA recombination</keyword>
<proteinExistence type="inferred from homology"/>
<evidence type="ECO:0000259" key="4">
    <source>
        <dbReference type="PROSITE" id="PS51898"/>
    </source>
</evidence>
<keyword evidence="2" id="KW-0229">DNA integration</keyword>
<comment type="caution">
    <text evidence="5">The sequence shown here is derived from an EMBL/GenBank/DDBJ whole genome shotgun (WGS) entry which is preliminary data.</text>
</comment>
<dbReference type="Pfam" id="PF13356">
    <property type="entry name" value="Arm-DNA-bind_3"/>
    <property type="match status" value="1"/>
</dbReference>
<accession>A0ABY2WVU4</accession>
<dbReference type="InterPro" id="IPR002104">
    <property type="entry name" value="Integrase_catalytic"/>
</dbReference>
<evidence type="ECO:0000313" key="6">
    <source>
        <dbReference type="Proteomes" id="UP001193035"/>
    </source>
</evidence>
<dbReference type="PANTHER" id="PTHR30629">
    <property type="entry name" value="PROPHAGE INTEGRASE"/>
    <property type="match status" value="1"/>
</dbReference>
<evidence type="ECO:0000313" key="5">
    <source>
        <dbReference type="EMBL" id="TMV06426.1"/>
    </source>
</evidence>
<dbReference type="EMBL" id="VCPD01000005">
    <property type="protein sequence ID" value="TMV06426.1"/>
    <property type="molecule type" value="Genomic_DNA"/>
</dbReference>
<dbReference type="Proteomes" id="UP001193035">
    <property type="component" value="Unassembled WGS sequence"/>
</dbReference>